<protein>
    <submittedName>
        <fullName evidence="3">Carboxymethylenebutenolidase</fullName>
    </submittedName>
</protein>
<organism evidence="3 4">
    <name type="scientific">Hydrobacter penzbergensis</name>
    <dbReference type="NCBI Taxonomy" id="1235997"/>
    <lineage>
        <taxon>Bacteria</taxon>
        <taxon>Pseudomonadati</taxon>
        <taxon>Bacteroidota</taxon>
        <taxon>Chitinophagia</taxon>
        <taxon>Chitinophagales</taxon>
        <taxon>Chitinophagaceae</taxon>
        <taxon>Hydrobacter</taxon>
    </lineage>
</organism>
<sequence length="295" mass="32619">MKKIAFLAVAAFCTAAFLAYRYKAPEPRLLSADCYVSCFNGDVREQFRQEAVTPAFAAMHEQPLYYKLENATGEPVSFKAADGTPAMGYQIKSKHKTNNWILVIQEWWGLNDYIKRESETLARELGDVNVLALDLYDGKVAATPDSAMKLVRAVKTERLESIIKGAIAYSGAQAKIYAIGWCFGGMWSLQTALLAGNQAAGCVMYYGRPENDLSKLKTLHCDVIGFFGNKDKSPSPEMVTQFEHDMQGLGKKLTAYKYDAGHGFANPSNPSFNKEATEDAHKKAIAFLKAHLDSL</sequence>
<evidence type="ECO:0000313" key="4">
    <source>
        <dbReference type="Proteomes" id="UP000198711"/>
    </source>
</evidence>
<keyword evidence="4" id="KW-1185">Reference proteome</keyword>
<name>A0A8X8LCJ9_9BACT</name>
<proteinExistence type="predicted"/>
<dbReference type="Gene3D" id="3.40.50.1820">
    <property type="entry name" value="alpha/beta hydrolase"/>
    <property type="match status" value="1"/>
</dbReference>
<reference evidence="3 4" key="1">
    <citation type="submission" date="2016-10" db="EMBL/GenBank/DDBJ databases">
        <authorList>
            <person name="Varghese N."/>
            <person name="Submissions S."/>
        </authorList>
    </citation>
    <scope>NUCLEOTIDE SEQUENCE [LARGE SCALE GENOMIC DNA]</scope>
    <source>
        <strain evidence="3 4">DSM 25353</strain>
    </source>
</reference>
<dbReference type="Pfam" id="PF01738">
    <property type="entry name" value="DLH"/>
    <property type="match status" value="1"/>
</dbReference>
<feature type="signal peptide" evidence="1">
    <location>
        <begin position="1"/>
        <end position="18"/>
    </location>
</feature>
<dbReference type="PANTHER" id="PTHR46623">
    <property type="entry name" value="CARBOXYMETHYLENEBUTENOLIDASE-RELATED"/>
    <property type="match status" value="1"/>
</dbReference>
<feature type="domain" description="Dienelactone hydrolase" evidence="2">
    <location>
        <begin position="89"/>
        <end position="291"/>
    </location>
</feature>
<dbReference type="GO" id="GO:0016787">
    <property type="term" value="F:hydrolase activity"/>
    <property type="evidence" value="ECO:0007669"/>
    <property type="project" value="InterPro"/>
</dbReference>
<accession>A0A8X8LCJ9</accession>
<dbReference type="AlphaFoldDB" id="A0A8X8LCJ9"/>
<keyword evidence="1" id="KW-0732">Signal</keyword>
<evidence type="ECO:0000313" key="3">
    <source>
        <dbReference type="EMBL" id="SDW32934.1"/>
    </source>
</evidence>
<evidence type="ECO:0000259" key="2">
    <source>
        <dbReference type="Pfam" id="PF01738"/>
    </source>
</evidence>
<dbReference type="InterPro" id="IPR029058">
    <property type="entry name" value="AB_hydrolase_fold"/>
</dbReference>
<feature type="chain" id="PRO_5036493666" evidence="1">
    <location>
        <begin position="19"/>
        <end position="295"/>
    </location>
</feature>
<dbReference type="InterPro" id="IPR051049">
    <property type="entry name" value="Dienelactone_hydrolase-like"/>
</dbReference>
<comment type="caution">
    <text evidence="3">The sequence shown here is derived from an EMBL/GenBank/DDBJ whole genome shotgun (WGS) entry which is preliminary data.</text>
</comment>
<dbReference type="PANTHER" id="PTHR46623:SF6">
    <property type="entry name" value="ALPHA_BETA-HYDROLASES SUPERFAMILY PROTEIN"/>
    <property type="match status" value="1"/>
</dbReference>
<dbReference type="InterPro" id="IPR002925">
    <property type="entry name" value="Dienelactn_hydro"/>
</dbReference>
<dbReference type="EMBL" id="FNNO01000002">
    <property type="protein sequence ID" value="SDW32934.1"/>
    <property type="molecule type" value="Genomic_DNA"/>
</dbReference>
<gene>
    <name evidence="3" type="ORF">SAMN05444410_1026</name>
</gene>
<evidence type="ECO:0000256" key="1">
    <source>
        <dbReference type="SAM" id="SignalP"/>
    </source>
</evidence>
<dbReference type="SUPFAM" id="SSF53474">
    <property type="entry name" value="alpha/beta-Hydrolases"/>
    <property type="match status" value="1"/>
</dbReference>
<dbReference type="RefSeq" id="WP_092722000.1">
    <property type="nucleotide sequence ID" value="NZ_FNNO01000002.1"/>
</dbReference>
<dbReference type="Proteomes" id="UP000198711">
    <property type="component" value="Unassembled WGS sequence"/>
</dbReference>